<dbReference type="PRINTS" id="PR00081">
    <property type="entry name" value="GDHRDH"/>
</dbReference>
<dbReference type="PANTHER" id="PTHR43639:SF1">
    <property type="entry name" value="SHORT-CHAIN DEHYDROGENASE_REDUCTASE FAMILY PROTEIN"/>
    <property type="match status" value="1"/>
</dbReference>
<dbReference type="InterPro" id="IPR057326">
    <property type="entry name" value="KR_dom"/>
</dbReference>
<dbReference type="PROSITE" id="PS00061">
    <property type="entry name" value="ADH_SHORT"/>
    <property type="match status" value="1"/>
</dbReference>
<gene>
    <name evidence="4" type="ORF">SAMN04244553_1486</name>
</gene>
<dbReference type="PRINTS" id="PR00080">
    <property type="entry name" value="SDRFAMILY"/>
</dbReference>
<keyword evidence="5" id="KW-1185">Reference proteome</keyword>
<protein>
    <submittedName>
        <fullName evidence="4">NAD(P)-dependent dehydrogenase, short-chain alcohol dehydrogenase family</fullName>
    </submittedName>
</protein>
<dbReference type="RefSeq" id="WP_097244172.1">
    <property type="nucleotide sequence ID" value="NZ_JAMTCX010000006.1"/>
</dbReference>
<dbReference type="OrthoDB" id="20590at2"/>
<dbReference type="InterPro" id="IPR020904">
    <property type="entry name" value="Sc_DH/Rdtase_CS"/>
</dbReference>
<proteinExistence type="inferred from homology"/>
<dbReference type="SUPFAM" id="SSF51735">
    <property type="entry name" value="NAD(P)-binding Rossmann-fold domains"/>
    <property type="match status" value="1"/>
</dbReference>
<organism evidence="4 5">
    <name type="scientific">Nocardia amikacinitolerans</name>
    <dbReference type="NCBI Taxonomy" id="756689"/>
    <lineage>
        <taxon>Bacteria</taxon>
        <taxon>Bacillati</taxon>
        <taxon>Actinomycetota</taxon>
        <taxon>Actinomycetes</taxon>
        <taxon>Mycobacteriales</taxon>
        <taxon>Nocardiaceae</taxon>
        <taxon>Nocardia</taxon>
    </lineage>
</organism>
<dbReference type="Gene3D" id="3.40.50.720">
    <property type="entry name" value="NAD(P)-binding Rossmann-like Domain"/>
    <property type="match status" value="1"/>
</dbReference>
<evidence type="ECO:0000259" key="3">
    <source>
        <dbReference type="SMART" id="SM00822"/>
    </source>
</evidence>
<dbReference type="AlphaFoldDB" id="A0A285L2C8"/>
<keyword evidence="2" id="KW-0560">Oxidoreductase</keyword>
<dbReference type="InterPro" id="IPR036291">
    <property type="entry name" value="NAD(P)-bd_dom_sf"/>
</dbReference>
<dbReference type="PANTHER" id="PTHR43639">
    <property type="entry name" value="OXIDOREDUCTASE, SHORT-CHAIN DEHYDROGENASE/REDUCTASE FAMILY (AFU_ORTHOLOGUE AFUA_5G02870)"/>
    <property type="match status" value="1"/>
</dbReference>
<evidence type="ECO:0000313" key="4">
    <source>
        <dbReference type="EMBL" id="SNY79070.1"/>
    </source>
</evidence>
<dbReference type="FunFam" id="3.40.50.720:FF:000084">
    <property type="entry name" value="Short-chain dehydrogenase reductase"/>
    <property type="match status" value="1"/>
</dbReference>
<dbReference type="Pfam" id="PF13561">
    <property type="entry name" value="adh_short_C2"/>
    <property type="match status" value="1"/>
</dbReference>
<dbReference type="EMBL" id="OBEG01000001">
    <property type="protein sequence ID" value="SNY79070.1"/>
    <property type="molecule type" value="Genomic_DNA"/>
</dbReference>
<feature type="domain" description="Ketoreductase" evidence="3">
    <location>
        <begin position="4"/>
        <end position="201"/>
    </location>
</feature>
<accession>A0A285L2C8</accession>
<dbReference type="Proteomes" id="UP000219565">
    <property type="component" value="Unassembled WGS sequence"/>
</dbReference>
<comment type="similarity">
    <text evidence="1">Belongs to the short-chain dehydrogenases/reductases (SDR) family.</text>
</comment>
<evidence type="ECO:0000256" key="1">
    <source>
        <dbReference type="ARBA" id="ARBA00006484"/>
    </source>
</evidence>
<dbReference type="GO" id="GO:0016491">
    <property type="term" value="F:oxidoreductase activity"/>
    <property type="evidence" value="ECO:0007669"/>
    <property type="project" value="UniProtKB-KW"/>
</dbReference>
<evidence type="ECO:0000313" key="5">
    <source>
        <dbReference type="Proteomes" id="UP000219565"/>
    </source>
</evidence>
<sequence length="249" mass="25555">MGRGTIIVTGGSRGIGAATARRLAREGHAIHLTYRTDAEGADDVVGAIVAEGGRARATRADLSSPADIDALFVAVDTGHEPLVGLVNNAGMLETQCRVGDLDADRLHRVMAVNVVGPMLCAAAAVRRMSRRYGGAGGAIVNVSSVAARLGAPGEYVDYAASKGAIDTFTRGLAAEVAGEGIRVNAVRPGYIRTDIHALGGDPDRVDRLAPTLPMGRGGDPHEVAEAIAWLMSAAASYTTGSFLDLAGGR</sequence>
<dbReference type="STRING" id="1379680.GCA_001612615_02085"/>
<dbReference type="InterPro" id="IPR002347">
    <property type="entry name" value="SDR_fam"/>
</dbReference>
<reference evidence="4 5" key="1">
    <citation type="submission" date="2017-09" db="EMBL/GenBank/DDBJ databases">
        <authorList>
            <person name="Ehlers B."/>
            <person name="Leendertz F.H."/>
        </authorList>
    </citation>
    <scope>NUCLEOTIDE SEQUENCE [LARGE SCALE GENOMIC DNA]</scope>
    <source>
        <strain evidence="4 5">DSM 45537</strain>
    </source>
</reference>
<dbReference type="CDD" id="cd05233">
    <property type="entry name" value="SDR_c"/>
    <property type="match status" value="1"/>
</dbReference>
<name>A0A285L2C8_9NOCA</name>
<dbReference type="SMART" id="SM00822">
    <property type="entry name" value="PKS_KR"/>
    <property type="match status" value="1"/>
</dbReference>
<evidence type="ECO:0000256" key="2">
    <source>
        <dbReference type="ARBA" id="ARBA00023002"/>
    </source>
</evidence>